<evidence type="ECO:0000313" key="2">
    <source>
        <dbReference type="Proteomes" id="UP000000226"/>
    </source>
</evidence>
<dbReference type="OrthoDB" id="659599at2759"/>
<dbReference type="AlphaFoldDB" id="V7CMP3"/>
<accession>V7CMP3</accession>
<organism evidence="1 2">
    <name type="scientific">Phaseolus vulgaris</name>
    <name type="common">Kidney bean</name>
    <name type="synonym">French bean</name>
    <dbReference type="NCBI Taxonomy" id="3885"/>
    <lineage>
        <taxon>Eukaryota</taxon>
        <taxon>Viridiplantae</taxon>
        <taxon>Streptophyta</taxon>
        <taxon>Embryophyta</taxon>
        <taxon>Tracheophyta</taxon>
        <taxon>Spermatophyta</taxon>
        <taxon>Magnoliopsida</taxon>
        <taxon>eudicotyledons</taxon>
        <taxon>Gunneridae</taxon>
        <taxon>Pentapetalae</taxon>
        <taxon>rosids</taxon>
        <taxon>fabids</taxon>
        <taxon>Fabales</taxon>
        <taxon>Fabaceae</taxon>
        <taxon>Papilionoideae</taxon>
        <taxon>50 kb inversion clade</taxon>
        <taxon>NPAAA clade</taxon>
        <taxon>indigoferoid/millettioid clade</taxon>
        <taxon>Phaseoleae</taxon>
        <taxon>Phaseolus</taxon>
    </lineage>
</organism>
<dbReference type="Proteomes" id="UP000000226">
    <property type="component" value="Chromosome 2"/>
</dbReference>
<sequence>MRTAAKIAGMGFSRMGLWGLYFSLDSSYYSSPGCEVSALSPTLCDEPVNRSRAVVASLACYPNVWNAAMENPAVCSFFQYHNRQALSLFLMFRAEETAEEVVKLSSCASEAVETPEKASSYRLQNLELTGIELVSRVRKSGAEADGNTKTSFMDSKFAQGGILVNNGDSD</sequence>
<dbReference type="EMBL" id="CM002289">
    <property type="protein sequence ID" value="ESW31477.1"/>
    <property type="molecule type" value="Genomic_DNA"/>
</dbReference>
<name>V7CMP3_PHAVU</name>
<gene>
    <name evidence="1" type="ORF">PHAVU_002G241200g</name>
</gene>
<keyword evidence="2" id="KW-1185">Reference proteome</keyword>
<evidence type="ECO:0000313" key="1">
    <source>
        <dbReference type="EMBL" id="ESW31477.1"/>
    </source>
</evidence>
<protein>
    <submittedName>
        <fullName evidence="1">Uncharacterized protein</fullName>
    </submittedName>
</protein>
<proteinExistence type="predicted"/>
<reference evidence="2" key="1">
    <citation type="journal article" date="2014" name="Nat. Genet.">
        <title>A reference genome for common bean and genome-wide analysis of dual domestications.</title>
        <authorList>
            <person name="Schmutz J."/>
            <person name="McClean P.E."/>
            <person name="Mamidi S."/>
            <person name="Wu G.A."/>
            <person name="Cannon S.B."/>
            <person name="Grimwood J."/>
            <person name="Jenkins J."/>
            <person name="Shu S."/>
            <person name="Song Q."/>
            <person name="Chavarro C."/>
            <person name="Torres-Torres M."/>
            <person name="Geffroy V."/>
            <person name="Moghaddam S.M."/>
            <person name="Gao D."/>
            <person name="Abernathy B."/>
            <person name="Barry K."/>
            <person name="Blair M."/>
            <person name="Brick M.A."/>
            <person name="Chovatia M."/>
            <person name="Gepts P."/>
            <person name="Goodstein D.M."/>
            <person name="Gonzales M."/>
            <person name="Hellsten U."/>
            <person name="Hyten D.L."/>
            <person name="Jia G."/>
            <person name="Kelly J.D."/>
            <person name="Kudrna D."/>
            <person name="Lee R."/>
            <person name="Richard M.M."/>
            <person name="Miklas P.N."/>
            <person name="Osorno J.M."/>
            <person name="Rodrigues J."/>
            <person name="Thareau V."/>
            <person name="Urrea C.A."/>
            <person name="Wang M."/>
            <person name="Yu Y."/>
            <person name="Zhang M."/>
            <person name="Wing R.A."/>
            <person name="Cregan P.B."/>
            <person name="Rokhsar D.S."/>
            <person name="Jackson S.A."/>
        </authorList>
    </citation>
    <scope>NUCLEOTIDE SEQUENCE [LARGE SCALE GENOMIC DNA]</scope>
    <source>
        <strain evidence="2">cv. G19833</strain>
    </source>
</reference>
<dbReference type="Gramene" id="ESW31477">
    <property type="protein sequence ID" value="ESW31477"/>
    <property type="gene ID" value="PHAVU_002G241200g"/>
</dbReference>